<accession>A0AAV7P734</accession>
<name>A0AAV7P734_PLEWA</name>
<feature type="region of interest" description="Disordered" evidence="1">
    <location>
        <begin position="136"/>
        <end position="190"/>
    </location>
</feature>
<gene>
    <name evidence="2" type="ORF">NDU88_001407</name>
</gene>
<proteinExistence type="predicted"/>
<feature type="compositionally biased region" description="Polar residues" evidence="1">
    <location>
        <begin position="138"/>
        <end position="152"/>
    </location>
</feature>
<evidence type="ECO:0000256" key="1">
    <source>
        <dbReference type="SAM" id="MobiDB-lite"/>
    </source>
</evidence>
<comment type="caution">
    <text evidence="2">The sequence shown here is derived from an EMBL/GenBank/DDBJ whole genome shotgun (WGS) entry which is preliminary data.</text>
</comment>
<dbReference type="AlphaFoldDB" id="A0AAV7P734"/>
<evidence type="ECO:0000313" key="3">
    <source>
        <dbReference type="Proteomes" id="UP001066276"/>
    </source>
</evidence>
<keyword evidence="3" id="KW-1185">Reference proteome</keyword>
<dbReference type="EMBL" id="JANPWB010000011">
    <property type="protein sequence ID" value="KAJ1122934.1"/>
    <property type="molecule type" value="Genomic_DNA"/>
</dbReference>
<reference evidence="2" key="1">
    <citation type="journal article" date="2022" name="bioRxiv">
        <title>Sequencing and chromosome-scale assembly of the giantPleurodeles waltlgenome.</title>
        <authorList>
            <person name="Brown T."/>
            <person name="Elewa A."/>
            <person name="Iarovenko S."/>
            <person name="Subramanian E."/>
            <person name="Araus A.J."/>
            <person name="Petzold A."/>
            <person name="Susuki M."/>
            <person name="Suzuki K.-i.T."/>
            <person name="Hayashi T."/>
            <person name="Toyoda A."/>
            <person name="Oliveira C."/>
            <person name="Osipova E."/>
            <person name="Leigh N.D."/>
            <person name="Simon A."/>
            <person name="Yun M.H."/>
        </authorList>
    </citation>
    <scope>NUCLEOTIDE SEQUENCE</scope>
    <source>
        <strain evidence="2">20211129_DDA</strain>
        <tissue evidence="2">Liver</tissue>
    </source>
</reference>
<dbReference type="Proteomes" id="UP001066276">
    <property type="component" value="Chromosome 7"/>
</dbReference>
<protein>
    <submittedName>
        <fullName evidence="2">Uncharacterized protein</fullName>
    </submittedName>
</protein>
<organism evidence="2 3">
    <name type="scientific">Pleurodeles waltl</name>
    <name type="common">Iberian ribbed newt</name>
    <dbReference type="NCBI Taxonomy" id="8319"/>
    <lineage>
        <taxon>Eukaryota</taxon>
        <taxon>Metazoa</taxon>
        <taxon>Chordata</taxon>
        <taxon>Craniata</taxon>
        <taxon>Vertebrata</taxon>
        <taxon>Euteleostomi</taxon>
        <taxon>Amphibia</taxon>
        <taxon>Batrachia</taxon>
        <taxon>Caudata</taxon>
        <taxon>Salamandroidea</taxon>
        <taxon>Salamandridae</taxon>
        <taxon>Pleurodelinae</taxon>
        <taxon>Pleurodeles</taxon>
    </lineage>
</organism>
<feature type="compositionally biased region" description="Basic and acidic residues" evidence="1">
    <location>
        <begin position="153"/>
        <end position="162"/>
    </location>
</feature>
<sequence length="291" mass="31703">MAVPLSPTVTVANNSLEEPILEIVPNESQNEPPLTVLPLSPTIIVEKSSLKVQNVAAVSNQLRKLSTGPAQQPPLTRRQKKRLKKTLKATKQNIRWKYTGRKFNETSKFPDTLEPYPIFKQRSAATSTMGAYSAGEDLSTNVGPKFQTNDSKVASDHKEDHNPPPVRSGMEDPNIEFSQTPPTVGDRPDKIAVPSLTTGLPQVGGVAPVMEQEYTGSAEIAQGHTSIPVTYPLGMKGRSSIIEGNLDRELNNNPLVNNEGLGLKQQSNSDNVIDRHLISFALHSNLMGQRG</sequence>
<evidence type="ECO:0000313" key="2">
    <source>
        <dbReference type="EMBL" id="KAJ1122934.1"/>
    </source>
</evidence>